<organism evidence="2 3">
    <name type="scientific">Tenacibaculum maritimum NCIMB 2154</name>
    <dbReference type="NCBI Taxonomy" id="1349785"/>
    <lineage>
        <taxon>Bacteria</taxon>
        <taxon>Pseudomonadati</taxon>
        <taxon>Bacteroidota</taxon>
        <taxon>Flavobacteriia</taxon>
        <taxon>Flavobacteriales</taxon>
        <taxon>Flavobacteriaceae</taxon>
        <taxon>Tenacibaculum</taxon>
    </lineage>
</organism>
<evidence type="ECO:0000313" key="3">
    <source>
        <dbReference type="Proteomes" id="UP000231564"/>
    </source>
</evidence>
<keyword evidence="1" id="KW-0812">Transmembrane</keyword>
<proteinExistence type="predicted"/>
<name>A0A2H1E850_9FLAO</name>
<dbReference type="RefSeq" id="WP_024741407.1">
    <property type="nucleotide sequence ID" value="NZ_BAUG01000026.1"/>
</dbReference>
<sequence length="70" mass="7985">MRKIGSFIAVIGCFAIILKLMNRVPSLLTWMYNWGQPTSWIIKFSTVAIGLTLYLLGKENTPQRNNPDIE</sequence>
<dbReference type="Proteomes" id="UP000231564">
    <property type="component" value="Chromosome MARIT"/>
</dbReference>
<reference evidence="2 3" key="1">
    <citation type="submission" date="2016-11" db="EMBL/GenBank/DDBJ databases">
        <authorList>
            <person name="Jaros S."/>
            <person name="Januszkiewicz K."/>
            <person name="Wedrychowicz H."/>
        </authorList>
    </citation>
    <scope>NUCLEOTIDE SEQUENCE [LARGE SCALE GENOMIC DNA]</scope>
    <source>
        <strain evidence="2">NCIMB 2154T</strain>
    </source>
</reference>
<evidence type="ECO:0000313" key="2">
    <source>
        <dbReference type="EMBL" id="SFZ81393.1"/>
    </source>
</evidence>
<dbReference type="OrthoDB" id="332088at2"/>
<accession>A0A2H1E850</accession>
<keyword evidence="1" id="KW-0472">Membrane</keyword>
<dbReference type="GeneID" id="47722647"/>
<evidence type="ECO:0000256" key="1">
    <source>
        <dbReference type="SAM" id="Phobius"/>
    </source>
</evidence>
<dbReference type="AlphaFoldDB" id="A0A2H1E850"/>
<dbReference type="KEGG" id="tmar:MARIT_1084"/>
<dbReference type="EMBL" id="LT634361">
    <property type="protein sequence ID" value="SFZ81393.1"/>
    <property type="molecule type" value="Genomic_DNA"/>
</dbReference>
<keyword evidence="3" id="KW-1185">Reference proteome</keyword>
<keyword evidence="1" id="KW-1133">Transmembrane helix</keyword>
<protein>
    <submittedName>
        <fullName evidence="2">Uncharacterized protein</fullName>
    </submittedName>
</protein>
<feature type="transmembrane region" description="Helical" evidence="1">
    <location>
        <begin position="39"/>
        <end position="57"/>
    </location>
</feature>
<gene>
    <name evidence="2" type="ORF">MARIT_1084</name>
</gene>